<protein>
    <recommendedName>
        <fullName evidence="1">Helicase C-terminal domain-containing protein</fullName>
    </recommendedName>
</protein>
<dbReference type="InterPro" id="IPR027417">
    <property type="entry name" value="P-loop_NTPase"/>
</dbReference>
<dbReference type="Proteomes" id="UP000054560">
    <property type="component" value="Unassembled WGS sequence"/>
</dbReference>
<dbReference type="PANTHER" id="PTHR14074">
    <property type="entry name" value="HELICASE WITH DEATH DOMAIN-RELATED"/>
    <property type="match status" value="1"/>
</dbReference>
<reference evidence="2 3" key="1">
    <citation type="submission" date="2011-02" db="EMBL/GenBank/DDBJ databases">
        <title>The Genome Sequence of Sphaeroforma arctica JP610.</title>
        <authorList>
            <consortium name="The Broad Institute Genome Sequencing Platform"/>
            <person name="Russ C."/>
            <person name="Cuomo C."/>
            <person name="Young S.K."/>
            <person name="Zeng Q."/>
            <person name="Gargeya S."/>
            <person name="Alvarado L."/>
            <person name="Berlin A."/>
            <person name="Chapman S.B."/>
            <person name="Chen Z."/>
            <person name="Freedman E."/>
            <person name="Gellesch M."/>
            <person name="Goldberg J."/>
            <person name="Griggs A."/>
            <person name="Gujja S."/>
            <person name="Heilman E."/>
            <person name="Heiman D."/>
            <person name="Howarth C."/>
            <person name="Mehta T."/>
            <person name="Neiman D."/>
            <person name="Pearson M."/>
            <person name="Roberts A."/>
            <person name="Saif S."/>
            <person name="Shea T."/>
            <person name="Shenoy N."/>
            <person name="Sisk P."/>
            <person name="Stolte C."/>
            <person name="Sykes S."/>
            <person name="White J."/>
            <person name="Yandava C."/>
            <person name="Burger G."/>
            <person name="Gray M.W."/>
            <person name="Holland P.W.H."/>
            <person name="King N."/>
            <person name="Lang F.B.F."/>
            <person name="Roger A.J."/>
            <person name="Ruiz-Trillo I."/>
            <person name="Haas B."/>
            <person name="Nusbaum C."/>
            <person name="Birren B."/>
        </authorList>
    </citation>
    <scope>NUCLEOTIDE SEQUENCE [LARGE SCALE GENOMIC DNA]</scope>
    <source>
        <strain evidence="2 3">JP610</strain>
    </source>
</reference>
<dbReference type="AlphaFoldDB" id="A0A0L0FL29"/>
<dbReference type="InterPro" id="IPR051363">
    <property type="entry name" value="RLR_Helicase"/>
</dbReference>
<evidence type="ECO:0000259" key="1">
    <source>
        <dbReference type="PROSITE" id="PS51194"/>
    </source>
</evidence>
<evidence type="ECO:0000313" key="3">
    <source>
        <dbReference type="Proteomes" id="UP000054560"/>
    </source>
</evidence>
<gene>
    <name evidence="2" type="ORF">SARC_10052</name>
</gene>
<dbReference type="SUPFAM" id="SSF52540">
    <property type="entry name" value="P-loop containing nucleoside triphosphate hydrolases"/>
    <property type="match status" value="1"/>
</dbReference>
<dbReference type="STRING" id="667725.A0A0L0FL29"/>
<dbReference type="PROSITE" id="PS51194">
    <property type="entry name" value="HELICASE_CTER"/>
    <property type="match status" value="1"/>
</dbReference>
<dbReference type="OrthoDB" id="416741at2759"/>
<dbReference type="Gene3D" id="3.40.50.300">
    <property type="entry name" value="P-loop containing nucleotide triphosphate hydrolases"/>
    <property type="match status" value="1"/>
</dbReference>
<sequence length="284" mass="31284">METKSTAMEEDMMTDVIMGTIEVRATMVIMVGEKNIIMAEQRVVAHIVQWYIEQDATLRSSVNVRSGIVYATSTPATASLRVTNSDSKGRMDKFRNGELNILVSTSVSEEGMDVPAANCVIRFDAVQTPVSLVQSRGRARQKDSNFVVLAESTQANRTVACIQEADHRQYNLVTATPFDKSTTNTQASRKRRTEANAQRQKRALAVLNSRLVVSVTPAYTELLNMYVAQCVGELAVSFDKVTFSKHRCAWVCDFVLLAWCTEMGSLGGSGFKTRCKDSGGTIDV</sequence>
<dbReference type="Pfam" id="PF00271">
    <property type="entry name" value="Helicase_C"/>
    <property type="match status" value="1"/>
</dbReference>
<dbReference type="PANTHER" id="PTHR14074:SF16">
    <property type="entry name" value="ANTIVIRAL INNATE IMMUNE RESPONSE RECEPTOR RIG-I"/>
    <property type="match status" value="1"/>
</dbReference>
<organism evidence="2 3">
    <name type="scientific">Sphaeroforma arctica JP610</name>
    <dbReference type="NCBI Taxonomy" id="667725"/>
    <lineage>
        <taxon>Eukaryota</taxon>
        <taxon>Ichthyosporea</taxon>
        <taxon>Ichthyophonida</taxon>
        <taxon>Sphaeroforma</taxon>
    </lineage>
</organism>
<name>A0A0L0FL29_9EUKA</name>
<dbReference type="GeneID" id="25910556"/>
<dbReference type="EMBL" id="KQ242717">
    <property type="protein sequence ID" value="KNC77489.1"/>
    <property type="molecule type" value="Genomic_DNA"/>
</dbReference>
<dbReference type="SMART" id="SM00490">
    <property type="entry name" value="HELICc"/>
    <property type="match status" value="1"/>
</dbReference>
<evidence type="ECO:0000313" key="2">
    <source>
        <dbReference type="EMBL" id="KNC77489.1"/>
    </source>
</evidence>
<proteinExistence type="predicted"/>
<feature type="domain" description="Helicase C-terminal" evidence="1">
    <location>
        <begin position="22"/>
        <end position="178"/>
    </location>
</feature>
<dbReference type="eggNOG" id="KOG0354">
    <property type="taxonomic scope" value="Eukaryota"/>
</dbReference>
<dbReference type="InterPro" id="IPR001650">
    <property type="entry name" value="Helicase_C-like"/>
</dbReference>
<dbReference type="RefSeq" id="XP_014151391.1">
    <property type="nucleotide sequence ID" value="XM_014295916.1"/>
</dbReference>
<accession>A0A0L0FL29</accession>
<keyword evidence="3" id="KW-1185">Reference proteome</keyword>
<dbReference type="GO" id="GO:0005737">
    <property type="term" value="C:cytoplasm"/>
    <property type="evidence" value="ECO:0007669"/>
    <property type="project" value="TreeGrafter"/>
</dbReference>